<evidence type="ECO:0000259" key="12">
    <source>
        <dbReference type="PROSITE" id="PS50026"/>
    </source>
</evidence>
<evidence type="ECO:0000256" key="8">
    <source>
        <dbReference type="ARBA" id="ARBA00023157"/>
    </source>
</evidence>
<feature type="domain" description="Fibronectin type-III" evidence="13">
    <location>
        <begin position="1706"/>
        <end position="1791"/>
    </location>
</feature>
<dbReference type="SMART" id="SM00181">
    <property type="entry name" value="EGF"/>
    <property type="match status" value="23"/>
</dbReference>
<dbReference type="InterPro" id="IPR013783">
    <property type="entry name" value="Ig-like_fold"/>
</dbReference>
<evidence type="ECO:0000256" key="3">
    <source>
        <dbReference type="ARBA" id="ARBA00022525"/>
    </source>
</evidence>
<protein>
    <submittedName>
        <fullName evidence="16">Tenascin-X isoform X2</fullName>
    </submittedName>
</protein>
<dbReference type="Pfam" id="PF25024">
    <property type="entry name" value="EGF_TEN"/>
    <property type="match status" value="2"/>
</dbReference>
<keyword evidence="6" id="KW-0732">Signal</keyword>
<dbReference type="GO" id="GO:0031175">
    <property type="term" value="P:neuron projection development"/>
    <property type="evidence" value="ECO:0007669"/>
    <property type="project" value="TreeGrafter"/>
</dbReference>
<feature type="domain" description="Fibronectin type-III" evidence="13">
    <location>
        <begin position="2179"/>
        <end position="2265"/>
    </location>
</feature>
<keyword evidence="7" id="KW-0677">Repeat</keyword>
<dbReference type="SUPFAM" id="SSF49265">
    <property type="entry name" value="Fibronectin type III"/>
    <property type="match status" value="8"/>
</dbReference>
<comment type="subcellular location">
    <subcellularLocation>
        <location evidence="1">Secreted</location>
        <location evidence="1">Extracellular space</location>
        <location evidence="1">Extracellular matrix</location>
    </subcellularLocation>
</comment>
<feature type="domain" description="Fibronectin type-III" evidence="13">
    <location>
        <begin position="2358"/>
        <end position="2441"/>
    </location>
</feature>
<evidence type="ECO:0000313" key="16">
    <source>
        <dbReference type="RefSeq" id="XP_041428808.1"/>
    </source>
</evidence>
<feature type="disulfide bond" evidence="10">
    <location>
        <begin position="151"/>
        <end position="160"/>
    </location>
</feature>
<dbReference type="InterPro" id="IPR036056">
    <property type="entry name" value="Fibrinogen-like_C"/>
</dbReference>
<feature type="domain" description="Fibrinogen C-terminal" evidence="14">
    <location>
        <begin position="2440"/>
        <end position="2655"/>
    </location>
</feature>
<keyword evidence="15" id="KW-1185">Reference proteome</keyword>
<feature type="region of interest" description="Disordered" evidence="11">
    <location>
        <begin position="903"/>
        <end position="957"/>
    </location>
</feature>
<dbReference type="Pfam" id="PF18720">
    <property type="entry name" value="EGF_Tenascin"/>
    <property type="match status" value="3"/>
</dbReference>
<dbReference type="InterPro" id="IPR000742">
    <property type="entry name" value="EGF"/>
</dbReference>
<sequence>MGEHCQLKTCPEDCNDQGRCKDGQCVCFPGYFGIDCGSKSCPNNCQNHGRCEKGVCICDSGYSGVDCSSRTCPKNCFNRGRCKNGVCICDPDYTGLDCSMKTCLNDCQDHGRCEDGMCVCYPGFTGVDCSSRTCLNDCQNNGRCEDGVCVCDSGFSGPDCGFMSCPEDCNEQGRCVSGVCICDSGFIGPDCGTRVCSPECERRGRCEDGECICNPGFTGPDCEIKTCPNDCHKQGMCVDGKCVCDSEYTGLDCQFKSCPNKCHNRGRCEDGICICNSGYSGSDCGSKTCPKNCSGNGQCVKGKCICDPGFIGPVCGTRACSAGCSNHGRCVRGICVCSPGYTGVDCASRLCPKNCNNRGRCENGVCICDPEYTGLDCGSRNCPNNCNSKGQCDDGVCICDLGYTGLDCATKSCFNDCHHRGRCVDGVCICEAGYTGLDCGTLSCPEDCHNRGQCENGVCVCDPGFTGLDCGSRSCPNNCNYRGQCEDGECICDSGYTDHDCGSKTCPNNCQNHGRCDNGECICDSGYAGTDCGLRPCPNNCHNQGQCVDGVCICNSGYTDLDCGLKTCPYDCHDRGQCVNGICICDSGYSGLDCGSASCPNNCQNHGKCDNGECVCDSGYTGVDCGTQACPENCHIHGRCEQGVCICQPGYTGLDCSSKSCPKNCNGNGQCINGKCNCDFGFAGPVCGSRTCPGNCGGRGKCINGVCMCKKGYEGADCSMVVTELVAVTGLHVTSVEESSVTIEWDLPQTPPDLYVISFKAKKENGLLNNTVDGSLTSFVQTGLASGEEYLVSIQPQKGLSVGPDTTVTATTSIETPQGLRVTEITTTSFLLRWERPQSFPDRYIVTLVSPSGKEKKLKAPGKGDRVRVTGLEEGTIYKVILRAERGQEQSRGMETTANTAIDRERKNIDDEEARKKKGKVVTPQRVGQLEKPRFSEDHYGTATTGQVHTGGGEGSSKTREITEYIAEDQTQKGILNTTRRTIKTTIITTYHIQNQKEGGVVDIFDDTKDIKYSQQRTKHLTDREKISSELEEGDLGEITEKTDTTRADVKKLVPESKVQSWITRGKIIDASSGERPPIRLIQESNITSVNLDNTQGAGRVGFSQTDPMRQKTSDQSVEVVTGIKVNLESTESKTFSHDKLPFTINEKLKKERGSGGAPDNRYEMSASQEYSDISTKAHAEGRNSRKDNIGWEEEKLFNQTVEEKSGKRRLEAGIKDQKQNKMEKAFSGGLHIKAVIENLPTKLSVYNGTFIQRLESYLRSTSYPLRINQTVESVARAIFLYLVKYKPNSFTGMVYDRLPEKTPGAPGNMDPFGASRLQGNMGSVMVGNKSDQTKEVEVLKPKDRSEYSSSSDLHEVNMKLLREDLLKAKITHMDIEDVQVENPTPTNDKEITPQTQHYHSKKIPPKQLRPENERSEIKEGEIKNEHHISRSKIDDRVSLPQVREGEGKENKEKATIFNHTHGFAGRSPHPTLIKISGPGIYDRPTILQSTPTSLVVSLDGIGVLSDKVMIHYRPFQTIMTDIPHQMEVGKGVGKVVIRDLEPGTTYRLDIHGLLRGQSSKSYTLIADTAQRSTKLPTVVTTQPTISQKEDIITTTTLSVSPRPRVPAQMGALQVRNVTSESITLVWKAKIRVYDSFLVRYEEVTEGVSPQEISVPGDQREVTLRGLTQDTRYAVLLYGIKGGKLSRPLREEVTTEPLPDRGTPPRLSPLLVSEVHTNSALLSWEPLDGDFDAYILRYGPPEGPMQEETLRGDQTSFLIDGLVAGVNYSVELLGIWGESYTEPQVTNVLTEKPQPPRLESLTLSDVRSESLHLSWDVQGGEFDSFLLLYRDGEGKPQEITLDKNLRSFTIIDLKPGKKYKFVLYGMSGEKRSKPVSAEGSTEKLQPPQLESLSVSDVHSHSVLLSWVVQGGKFDSFLLNYRDAEGKPKEVALEGEQRSVPVGELKPGKKYKFVLYGISGGKKSKAAIAETTTKPHEKLVPSSPATPTMPRLIDLQANEIGKDSVNLSWKVEGESSFDWIVVQYGEPDGRVREEQVPGGDTSTTVTGLLPSRRYKFNLYGIKGERRSKPLSIEIETDFLEAIGQPTSFLNDLYVSPRGPHSILLSWEAPEGFDSFVINYSIEGHEKPQKKASVDGTARTLLLTDLQPDTLYKVILHGIRKGKEQNSLKATGRTGSLDLEPPKNLRFNDVEETSFTVIWDPPNPETTTFKVSYQLAKGGEPESVSVVGDSKSLQRLNSGTHYEVTVVSVRGFEESQPLTGYITTGGGGPRSLRALDVTEESALLRWEPEMGSVDRYLVTYRAENVLSVTLEVSSDQTELPITGLNPHTEYYASVQSLHGSKLSSPTSTSFTTGADTPRELLANKITAHSALLTWKPPQAVPDAYRLIYQTQDGEMKEFILPANMSSFTLSHLTPSTPYKVQLHALRGASSSAPISTSFTTGRIRFPFPQNCWEKLMNGEVQSGLFTIYMGGSKDDPLLVYCDMETDGGGWIVFQRRMDGKTNFWRDWNEYKMGFGNFTSEFWLGNTALHRLSSLAPYELRVDLRAGAESAHAVYEDFRIEPEDKHFRLRIGEYRGTAGDSLSYHNNMIFSTRDRDAQKRILPCAISYRGAWWYKNCHYANLNGIYGNNKDHQGMNWYTWKGFEFSIPFTEMKMRPQRAGNWRRL</sequence>
<evidence type="ECO:0000256" key="2">
    <source>
        <dbReference type="ARBA" id="ARBA00008673"/>
    </source>
</evidence>
<dbReference type="Pfam" id="PF00041">
    <property type="entry name" value="fn3"/>
    <property type="match status" value="11"/>
</dbReference>
<feature type="compositionally biased region" description="Basic and acidic residues" evidence="11">
    <location>
        <begin position="903"/>
        <end position="915"/>
    </location>
</feature>
<dbReference type="Gene3D" id="2.60.40.10">
    <property type="entry name" value="Immunoglobulins"/>
    <property type="match status" value="11"/>
</dbReference>
<proteinExistence type="inferred from homology"/>
<dbReference type="PANTHER" id="PTHR46708:SF3">
    <property type="entry name" value="TENASCIN-X"/>
    <property type="match status" value="1"/>
</dbReference>
<dbReference type="InterPro" id="IPR002181">
    <property type="entry name" value="Fibrinogen_a/b/g_C_dom"/>
</dbReference>
<dbReference type="InterPro" id="IPR014716">
    <property type="entry name" value="Fibrinogen_a/b/g_C_1"/>
</dbReference>
<dbReference type="GO" id="GO:0005615">
    <property type="term" value="C:extracellular space"/>
    <property type="evidence" value="ECO:0007669"/>
    <property type="project" value="TreeGrafter"/>
</dbReference>
<gene>
    <name evidence="16" type="primary">tnxb.L</name>
</gene>
<evidence type="ECO:0000256" key="9">
    <source>
        <dbReference type="ARBA" id="ARBA00023180"/>
    </source>
</evidence>
<evidence type="ECO:0000256" key="6">
    <source>
        <dbReference type="ARBA" id="ARBA00022729"/>
    </source>
</evidence>
<feature type="compositionally biased region" description="Basic and acidic residues" evidence="11">
    <location>
        <begin position="1409"/>
        <end position="1435"/>
    </location>
</feature>
<dbReference type="PROSITE" id="PS01186">
    <property type="entry name" value="EGF_2"/>
    <property type="match status" value="10"/>
</dbReference>
<keyword evidence="4" id="KW-0272">Extracellular matrix</keyword>
<dbReference type="InterPro" id="IPR050991">
    <property type="entry name" value="ECM_Regulatory_Proteins"/>
</dbReference>
<keyword evidence="8 10" id="KW-1015">Disulfide bond</keyword>
<dbReference type="FunFam" id="3.90.215.10:FF:000001">
    <property type="entry name" value="Tenascin isoform 1"/>
    <property type="match status" value="1"/>
</dbReference>
<dbReference type="CTD" id="108698936"/>
<dbReference type="PROSITE" id="PS00022">
    <property type="entry name" value="EGF_1"/>
    <property type="match status" value="8"/>
</dbReference>
<dbReference type="PROSITE" id="PS00514">
    <property type="entry name" value="FIBRINOGEN_C_1"/>
    <property type="match status" value="1"/>
</dbReference>
<feature type="compositionally biased region" description="Polar residues" evidence="11">
    <location>
        <begin position="1166"/>
        <end position="1175"/>
    </location>
</feature>
<dbReference type="GeneID" id="108698936"/>
<feature type="compositionally biased region" description="Polar residues" evidence="11">
    <location>
        <begin position="1382"/>
        <end position="1398"/>
    </location>
</feature>
<dbReference type="InterPro" id="IPR003961">
    <property type="entry name" value="FN3_dom"/>
</dbReference>
<feature type="region of interest" description="Disordered" evidence="11">
    <location>
        <begin position="1332"/>
        <end position="1352"/>
    </location>
</feature>
<dbReference type="CDD" id="cd00054">
    <property type="entry name" value="EGF_CA"/>
    <property type="match status" value="4"/>
</dbReference>
<dbReference type="PANTHER" id="PTHR46708">
    <property type="entry name" value="TENASCIN"/>
    <property type="match status" value="1"/>
</dbReference>
<name>A0A8J1LGX7_XENLA</name>
<feature type="compositionally biased region" description="Basic and acidic residues" evidence="11">
    <location>
        <begin position="1176"/>
        <end position="1188"/>
    </location>
</feature>
<feature type="domain" description="EGF-like" evidence="12">
    <location>
        <begin position="409"/>
        <end position="440"/>
    </location>
</feature>
<dbReference type="PROSITE" id="PS50853">
    <property type="entry name" value="FN3"/>
    <property type="match status" value="10"/>
</dbReference>
<comment type="similarity">
    <text evidence="2">Belongs to the tenascin family.</text>
</comment>
<evidence type="ECO:0000256" key="11">
    <source>
        <dbReference type="SAM" id="MobiDB-lite"/>
    </source>
</evidence>
<feature type="domain" description="Fibronectin type-III" evidence="13">
    <location>
        <begin position="1609"/>
        <end position="1700"/>
    </location>
</feature>
<evidence type="ECO:0000313" key="15">
    <source>
        <dbReference type="Proteomes" id="UP000186698"/>
    </source>
</evidence>
<dbReference type="SMART" id="SM00060">
    <property type="entry name" value="FN3"/>
    <property type="match status" value="12"/>
</dbReference>
<feature type="compositionally biased region" description="Basic and acidic residues" evidence="11">
    <location>
        <begin position="929"/>
        <end position="940"/>
    </location>
</feature>
<evidence type="ECO:0000259" key="14">
    <source>
        <dbReference type="PROSITE" id="PS51406"/>
    </source>
</evidence>
<feature type="domain" description="Fibronectin type-III" evidence="13">
    <location>
        <begin position="2084"/>
        <end position="2175"/>
    </location>
</feature>
<feature type="region of interest" description="Disordered" evidence="11">
    <location>
        <begin position="1381"/>
        <end position="1435"/>
    </location>
</feature>
<evidence type="ECO:0000256" key="5">
    <source>
        <dbReference type="ARBA" id="ARBA00022536"/>
    </source>
</evidence>
<evidence type="ECO:0000256" key="7">
    <source>
        <dbReference type="ARBA" id="ARBA00022737"/>
    </source>
</evidence>
<feature type="domain" description="EGF-like" evidence="12">
    <location>
        <begin position="130"/>
        <end position="161"/>
    </location>
</feature>
<feature type="domain" description="Fibronectin type-III" evidence="13">
    <location>
        <begin position="727"/>
        <end position="819"/>
    </location>
</feature>
<dbReference type="InterPro" id="IPR036116">
    <property type="entry name" value="FN3_sf"/>
</dbReference>
<evidence type="ECO:0000256" key="4">
    <source>
        <dbReference type="ARBA" id="ARBA00022530"/>
    </source>
</evidence>
<evidence type="ECO:0000256" key="10">
    <source>
        <dbReference type="PROSITE-ProRule" id="PRU00076"/>
    </source>
</evidence>
<dbReference type="SMART" id="SM00186">
    <property type="entry name" value="FBG"/>
    <property type="match status" value="1"/>
</dbReference>
<dbReference type="PROSITE" id="PS50026">
    <property type="entry name" value="EGF_3"/>
    <property type="match status" value="2"/>
</dbReference>
<dbReference type="CDD" id="cd00087">
    <property type="entry name" value="FReD"/>
    <property type="match status" value="1"/>
</dbReference>
<dbReference type="SUPFAM" id="SSF56496">
    <property type="entry name" value="Fibrinogen C-terminal domain-like"/>
    <property type="match status" value="1"/>
</dbReference>
<dbReference type="CDD" id="cd00063">
    <property type="entry name" value="FN3"/>
    <property type="match status" value="11"/>
</dbReference>
<feature type="disulfide bond" evidence="10">
    <location>
        <begin position="430"/>
        <end position="439"/>
    </location>
</feature>
<feature type="disulfide bond" evidence="10">
    <location>
        <begin position="134"/>
        <end position="144"/>
    </location>
</feature>
<dbReference type="InterPro" id="IPR020837">
    <property type="entry name" value="Fibrinogen_CS"/>
</dbReference>
<comment type="caution">
    <text evidence="10">Lacks conserved residue(s) required for the propagation of feature annotation.</text>
</comment>
<feature type="disulfide bond" evidence="10">
    <location>
        <begin position="413"/>
        <end position="423"/>
    </location>
</feature>
<evidence type="ECO:0000259" key="13">
    <source>
        <dbReference type="PROSITE" id="PS50853"/>
    </source>
</evidence>
<dbReference type="PROSITE" id="PS51406">
    <property type="entry name" value="FIBRINOGEN_C_2"/>
    <property type="match status" value="1"/>
</dbReference>
<feature type="domain" description="Fibronectin type-III" evidence="13">
    <location>
        <begin position="2266"/>
        <end position="2357"/>
    </location>
</feature>
<accession>A0A8J1LGX7</accession>
<dbReference type="Gene3D" id="3.90.215.10">
    <property type="entry name" value="Gamma Fibrinogen, chain A, domain 1"/>
    <property type="match status" value="1"/>
</dbReference>
<dbReference type="FunFam" id="2.10.25.10:FF:000001">
    <property type="entry name" value="Tenascin C"/>
    <property type="match status" value="19"/>
</dbReference>
<dbReference type="GO" id="GO:0030155">
    <property type="term" value="P:regulation of cell adhesion"/>
    <property type="evidence" value="ECO:0007669"/>
    <property type="project" value="TreeGrafter"/>
</dbReference>
<dbReference type="Pfam" id="PF23106">
    <property type="entry name" value="EGF_Teneurin"/>
    <property type="match status" value="4"/>
</dbReference>
<organism evidence="15 16">
    <name type="scientific">Xenopus laevis</name>
    <name type="common">African clawed frog</name>
    <dbReference type="NCBI Taxonomy" id="8355"/>
    <lineage>
        <taxon>Eukaryota</taxon>
        <taxon>Metazoa</taxon>
        <taxon>Chordata</taxon>
        <taxon>Craniata</taxon>
        <taxon>Vertebrata</taxon>
        <taxon>Euteleostomi</taxon>
        <taxon>Amphibia</taxon>
        <taxon>Batrachia</taxon>
        <taxon>Anura</taxon>
        <taxon>Pipoidea</taxon>
        <taxon>Pipidae</taxon>
        <taxon>Xenopodinae</taxon>
        <taxon>Xenopus</taxon>
        <taxon>Xenopus</taxon>
    </lineage>
</organism>
<dbReference type="InterPro" id="IPR041161">
    <property type="entry name" value="EGF_Tenascin"/>
</dbReference>
<feature type="domain" description="Fibronectin type-III" evidence="13">
    <location>
        <begin position="1888"/>
        <end position="1976"/>
    </location>
</feature>
<dbReference type="RefSeq" id="XP_041428808.1">
    <property type="nucleotide sequence ID" value="XM_041572874.1"/>
</dbReference>
<keyword evidence="5 10" id="KW-0245">EGF-like domain</keyword>
<feature type="domain" description="Fibronectin type-III" evidence="13">
    <location>
        <begin position="1990"/>
        <end position="2080"/>
    </location>
</feature>
<dbReference type="Pfam" id="PF00147">
    <property type="entry name" value="Fibrinogen_C"/>
    <property type="match status" value="1"/>
</dbReference>
<dbReference type="Proteomes" id="UP000186698">
    <property type="component" value="Chromosome 8L"/>
</dbReference>
<feature type="domain" description="Fibronectin type-III" evidence="13">
    <location>
        <begin position="1792"/>
        <end position="1887"/>
    </location>
</feature>
<feature type="region of interest" description="Disordered" evidence="11">
    <location>
        <begin position="1151"/>
        <end position="1188"/>
    </location>
</feature>
<keyword evidence="9" id="KW-0325">Glycoprotein</keyword>
<reference evidence="16" key="1">
    <citation type="submission" date="2025-08" db="UniProtKB">
        <authorList>
            <consortium name="RefSeq"/>
        </authorList>
    </citation>
    <scope>IDENTIFICATION</scope>
    <source>
        <strain evidence="16">J_2021</strain>
        <tissue evidence="16">Erythrocytes</tissue>
    </source>
</reference>
<dbReference type="Gene3D" id="2.10.25.10">
    <property type="entry name" value="Laminin"/>
    <property type="match status" value="23"/>
</dbReference>
<keyword evidence="3" id="KW-0964">Secreted</keyword>
<evidence type="ECO:0000256" key="1">
    <source>
        <dbReference type="ARBA" id="ARBA00004498"/>
    </source>
</evidence>